<evidence type="ECO:0000313" key="3">
    <source>
        <dbReference type="Proteomes" id="UP000314294"/>
    </source>
</evidence>
<dbReference type="EMBL" id="SRLO01003936">
    <property type="protein sequence ID" value="TNN30975.1"/>
    <property type="molecule type" value="Genomic_DNA"/>
</dbReference>
<feature type="compositionally biased region" description="Pro residues" evidence="1">
    <location>
        <begin position="132"/>
        <end position="145"/>
    </location>
</feature>
<sequence>MGVLSVETQRIRNFLAEAVIPAIPNPSTILLQGTAEQWLQTNLQILEHYRDTISTTKQDLGQTNDVDNQEAWQVAVKWVNKKIKSLHPDALGNAAEDLGDIGIIVNRFPKKQPLPSLMATSQPSKSQTQKLPHPPKPTPLPPTQTTPPSADAHTLFPRPRPDHSPLN</sequence>
<feature type="compositionally biased region" description="Polar residues" evidence="1">
    <location>
        <begin position="118"/>
        <end position="127"/>
    </location>
</feature>
<reference evidence="2 3" key="1">
    <citation type="submission" date="2019-03" db="EMBL/GenBank/DDBJ databases">
        <title>First draft genome of Liparis tanakae, snailfish: a comprehensive survey of snailfish specific genes.</title>
        <authorList>
            <person name="Kim W."/>
            <person name="Song I."/>
            <person name="Jeong J.-H."/>
            <person name="Kim D."/>
            <person name="Kim S."/>
            <person name="Ryu S."/>
            <person name="Song J.Y."/>
            <person name="Lee S.K."/>
        </authorList>
    </citation>
    <scope>NUCLEOTIDE SEQUENCE [LARGE SCALE GENOMIC DNA]</scope>
    <source>
        <tissue evidence="2">Muscle</tissue>
    </source>
</reference>
<name>A0A4Z2EQA1_9TELE</name>
<dbReference type="AlphaFoldDB" id="A0A4Z2EQA1"/>
<gene>
    <name evidence="2" type="ORF">EYF80_058872</name>
</gene>
<evidence type="ECO:0000256" key="1">
    <source>
        <dbReference type="SAM" id="MobiDB-lite"/>
    </source>
</evidence>
<organism evidence="2 3">
    <name type="scientific">Liparis tanakae</name>
    <name type="common">Tanaka's snailfish</name>
    <dbReference type="NCBI Taxonomy" id="230148"/>
    <lineage>
        <taxon>Eukaryota</taxon>
        <taxon>Metazoa</taxon>
        <taxon>Chordata</taxon>
        <taxon>Craniata</taxon>
        <taxon>Vertebrata</taxon>
        <taxon>Euteleostomi</taxon>
        <taxon>Actinopterygii</taxon>
        <taxon>Neopterygii</taxon>
        <taxon>Teleostei</taxon>
        <taxon>Neoteleostei</taxon>
        <taxon>Acanthomorphata</taxon>
        <taxon>Eupercaria</taxon>
        <taxon>Perciformes</taxon>
        <taxon>Cottioidei</taxon>
        <taxon>Cottales</taxon>
        <taxon>Liparidae</taxon>
        <taxon>Liparis</taxon>
    </lineage>
</organism>
<dbReference type="Proteomes" id="UP000314294">
    <property type="component" value="Unassembled WGS sequence"/>
</dbReference>
<accession>A0A4Z2EQA1</accession>
<evidence type="ECO:0000313" key="2">
    <source>
        <dbReference type="EMBL" id="TNN30975.1"/>
    </source>
</evidence>
<comment type="caution">
    <text evidence="2">The sequence shown here is derived from an EMBL/GenBank/DDBJ whole genome shotgun (WGS) entry which is preliminary data.</text>
</comment>
<keyword evidence="3" id="KW-1185">Reference proteome</keyword>
<protein>
    <submittedName>
        <fullName evidence="2">Uncharacterized protein</fullName>
    </submittedName>
</protein>
<proteinExistence type="predicted"/>
<feature type="region of interest" description="Disordered" evidence="1">
    <location>
        <begin position="113"/>
        <end position="167"/>
    </location>
</feature>